<dbReference type="Proteomes" id="UP000677244">
    <property type="component" value="Unassembled WGS sequence"/>
</dbReference>
<name>A0ABS3YN93_9BACT</name>
<evidence type="ECO:0008006" key="3">
    <source>
        <dbReference type="Google" id="ProtNLM"/>
    </source>
</evidence>
<gene>
    <name evidence="1" type="ORF">J7I42_01460</name>
</gene>
<dbReference type="PROSITE" id="PS51257">
    <property type="entry name" value="PROKAR_LIPOPROTEIN"/>
    <property type="match status" value="1"/>
</dbReference>
<protein>
    <recommendedName>
        <fullName evidence="3">Lipoprotein</fullName>
    </recommendedName>
</protein>
<keyword evidence="2" id="KW-1185">Reference proteome</keyword>
<sequence>MKKLFFLAGLVALFSCDRPKPIKSKGGIEYKGRFKGLFAQYVNIAIDTLEVHSPDNNDSTCIGRPIDSLNALLFPAEIAQHHSSENPELFAIYKFMIDSARVGLLTRTPSEYEPSSVKLFFFDRRKDSLTSHIELGEIWGDAGDFLKKTSWLFRDTSSKHLQALIEEFQGHDNSVDNPQDTTTEKRYLYTLIDFTKNGLDTVFIDEEQLPKKYSPLLSQRTQR</sequence>
<accession>A0ABS3YN93</accession>
<reference evidence="1 2" key="1">
    <citation type="submission" date="2021-03" db="EMBL/GenBank/DDBJ databases">
        <title>Assistant Professor.</title>
        <authorList>
            <person name="Huq M.A."/>
        </authorList>
    </citation>
    <scope>NUCLEOTIDE SEQUENCE [LARGE SCALE GENOMIC DNA]</scope>
    <source>
        <strain evidence="1 2">MAH-29</strain>
    </source>
</reference>
<dbReference type="RefSeq" id="WP_209136994.1">
    <property type="nucleotide sequence ID" value="NZ_JAGHKO010000001.1"/>
</dbReference>
<evidence type="ECO:0000313" key="2">
    <source>
        <dbReference type="Proteomes" id="UP000677244"/>
    </source>
</evidence>
<dbReference type="EMBL" id="JAGHKO010000001">
    <property type="protein sequence ID" value="MBO9198910.1"/>
    <property type="molecule type" value="Genomic_DNA"/>
</dbReference>
<comment type="caution">
    <text evidence="1">The sequence shown here is derived from an EMBL/GenBank/DDBJ whole genome shotgun (WGS) entry which is preliminary data.</text>
</comment>
<evidence type="ECO:0000313" key="1">
    <source>
        <dbReference type="EMBL" id="MBO9198910.1"/>
    </source>
</evidence>
<proteinExistence type="predicted"/>
<organism evidence="1 2">
    <name type="scientific">Niastella soli</name>
    <dbReference type="NCBI Taxonomy" id="2821487"/>
    <lineage>
        <taxon>Bacteria</taxon>
        <taxon>Pseudomonadati</taxon>
        <taxon>Bacteroidota</taxon>
        <taxon>Chitinophagia</taxon>
        <taxon>Chitinophagales</taxon>
        <taxon>Chitinophagaceae</taxon>
        <taxon>Niastella</taxon>
    </lineage>
</organism>